<feature type="transmembrane region" description="Helical" evidence="2">
    <location>
        <begin position="112"/>
        <end position="132"/>
    </location>
</feature>
<keyword evidence="2" id="KW-0472">Membrane</keyword>
<dbReference type="EMBL" id="LT629739">
    <property type="protein sequence ID" value="SDS10300.1"/>
    <property type="molecule type" value="Genomic_DNA"/>
</dbReference>
<dbReference type="Pfam" id="PF07331">
    <property type="entry name" value="TctB"/>
    <property type="match status" value="1"/>
</dbReference>
<feature type="transmembrane region" description="Helical" evidence="2">
    <location>
        <begin position="138"/>
        <end position="156"/>
    </location>
</feature>
<dbReference type="OrthoDB" id="4802946at2"/>
<reference evidence="4" key="1">
    <citation type="submission" date="2016-10" db="EMBL/GenBank/DDBJ databases">
        <authorList>
            <person name="Varghese N."/>
            <person name="Submissions S."/>
        </authorList>
    </citation>
    <scope>NUCLEOTIDE SEQUENCE [LARGE SCALE GENOMIC DNA]</scope>
    <source>
        <strain evidence="4">DSM 22082</strain>
    </source>
</reference>
<gene>
    <name evidence="4" type="ORF">SAMN04489751_1233</name>
</gene>
<keyword evidence="5" id="KW-1185">Reference proteome</keyword>
<evidence type="ECO:0000313" key="5">
    <source>
        <dbReference type="Proteomes" id="UP000199700"/>
    </source>
</evidence>
<evidence type="ECO:0000256" key="2">
    <source>
        <dbReference type="SAM" id="Phobius"/>
    </source>
</evidence>
<dbReference type="InterPro" id="IPR009936">
    <property type="entry name" value="DUF1468"/>
</dbReference>
<proteinExistence type="predicted"/>
<evidence type="ECO:0000313" key="4">
    <source>
        <dbReference type="EMBL" id="SDS10300.1"/>
    </source>
</evidence>
<protein>
    <submittedName>
        <fullName evidence="4">Tripartite tricarboxylate transporter TctB family protein</fullName>
    </submittedName>
</protein>
<keyword evidence="2" id="KW-0812">Transmembrane</keyword>
<feature type="transmembrane region" description="Helical" evidence="2">
    <location>
        <begin position="80"/>
        <end position="100"/>
    </location>
</feature>
<dbReference type="STRING" id="629680.SAMN04489751_1233"/>
<evidence type="ECO:0000259" key="3">
    <source>
        <dbReference type="Pfam" id="PF07331"/>
    </source>
</evidence>
<keyword evidence="2" id="KW-1133">Transmembrane helix</keyword>
<feature type="domain" description="DUF1468" evidence="3">
    <location>
        <begin position="46"/>
        <end position="186"/>
    </location>
</feature>
<sequence length="200" mass="21185">MTYEPTQTESPDPSEGTAPGSTPNDNVLPDKTGPEPGSTTISTGVASVLLVVIAVCYLVNALLLPNAETDEGIGPKTFPVVVAIVLICTTALGVLTLVRRRVEVRAVSATELLRVAICVVLFALFTASIFLIGFAEAAAVFSVLTTAFVFGVRLSLKRALWLLVVGLAIGLVLFLVFDVWLNVLLPVGWIEYLLFGGLNL</sequence>
<dbReference type="RefSeq" id="WP_157691349.1">
    <property type="nucleotide sequence ID" value="NZ_LT629739.1"/>
</dbReference>
<name>A0A1H1PGT6_BRESA</name>
<feature type="region of interest" description="Disordered" evidence="1">
    <location>
        <begin position="1"/>
        <end position="36"/>
    </location>
</feature>
<dbReference type="Proteomes" id="UP000199700">
    <property type="component" value="Chromosome"/>
</dbReference>
<organism evidence="4 5">
    <name type="scientific">Brevibacterium sandarakinum</name>
    <dbReference type="NCBI Taxonomy" id="629680"/>
    <lineage>
        <taxon>Bacteria</taxon>
        <taxon>Bacillati</taxon>
        <taxon>Actinomycetota</taxon>
        <taxon>Actinomycetes</taxon>
        <taxon>Micrococcales</taxon>
        <taxon>Brevibacteriaceae</taxon>
        <taxon>Brevibacterium</taxon>
    </lineage>
</organism>
<evidence type="ECO:0000256" key="1">
    <source>
        <dbReference type="SAM" id="MobiDB-lite"/>
    </source>
</evidence>
<feature type="compositionally biased region" description="Polar residues" evidence="1">
    <location>
        <begin position="1"/>
        <end position="11"/>
    </location>
</feature>
<dbReference type="AlphaFoldDB" id="A0A1H1PGT6"/>
<accession>A0A1H1PGT6</accession>
<feature type="transmembrane region" description="Helical" evidence="2">
    <location>
        <begin position="41"/>
        <end position="60"/>
    </location>
</feature>
<feature type="transmembrane region" description="Helical" evidence="2">
    <location>
        <begin position="163"/>
        <end position="190"/>
    </location>
</feature>